<dbReference type="InterPro" id="IPR011711">
    <property type="entry name" value="GntR_C"/>
</dbReference>
<dbReference type="Pfam" id="PF00392">
    <property type="entry name" value="GntR"/>
    <property type="match status" value="1"/>
</dbReference>
<dbReference type="Pfam" id="PF07729">
    <property type="entry name" value="FCD"/>
    <property type="match status" value="1"/>
</dbReference>
<dbReference type="PANTHER" id="PTHR43537:SF45">
    <property type="entry name" value="GNTR FAMILY REGULATORY PROTEIN"/>
    <property type="match status" value="1"/>
</dbReference>
<keyword evidence="3" id="KW-0804">Transcription</keyword>
<evidence type="ECO:0000313" key="6">
    <source>
        <dbReference type="Proteomes" id="UP000831537"/>
    </source>
</evidence>
<dbReference type="PROSITE" id="PS50949">
    <property type="entry name" value="HTH_GNTR"/>
    <property type="match status" value="1"/>
</dbReference>
<dbReference type="SMART" id="SM00895">
    <property type="entry name" value="FCD"/>
    <property type="match status" value="1"/>
</dbReference>
<feature type="domain" description="HTH gntR-type" evidence="4">
    <location>
        <begin position="10"/>
        <end position="77"/>
    </location>
</feature>
<protein>
    <submittedName>
        <fullName evidence="5">GntR family transcriptional regulator</fullName>
    </submittedName>
</protein>
<dbReference type="InterPro" id="IPR036388">
    <property type="entry name" value="WH-like_DNA-bd_sf"/>
</dbReference>
<dbReference type="SUPFAM" id="SSF48008">
    <property type="entry name" value="GntR ligand-binding domain-like"/>
    <property type="match status" value="1"/>
</dbReference>
<dbReference type="InterPro" id="IPR000524">
    <property type="entry name" value="Tscrpt_reg_HTH_GntR"/>
</dbReference>
<dbReference type="EMBL" id="CP095071">
    <property type="protein sequence ID" value="UOQ84876.1"/>
    <property type="molecule type" value="Genomic_DNA"/>
</dbReference>
<dbReference type="RefSeq" id="WP_244743332.1">
    <property type="nucleotide sequence ID" value="NZ_CP095071.1"/>
</dbReference>
<keyword evidence="1" id="KW-0805">Transcription regulation</keyword>
<dbReference type="SUPFAM" id="SSF46785">
    <property type="entry name" value="Winged helix' DNA-binding domain"/>
    <property type="match status" value="1"/>
</dbReference>
<dbReference type="PANTHER" id="PTHR43537">
    <property type="entry name" value="TRANSCRIPTIONAL REGULATOR, GNTR FAMILY"/>
    <property type="match status" value="1"/>
</dbReference>
<evidence type="ECO:0000256" key="3">
    <source>
        <dbReference type="ARBA" id="ARBA00023163"/>
    </source>
</evidence>
<dbReference type="CDD" id="cd07377">
    <property type="entry name" value="WHTH_GntR"/>
    <property type="match status" value="1"/>
</dbReference>
<dbReference type="Proteomes" id="UP000831537">
    <property type="component" value="Chromosome"/>
</dbReference>
<sequence length="214" mass="25309">MNDNNKLVQKPLSEVISEEIRKRIWNGEIEFGERLYEASLAEEFGVSRSSLREALQTLEFEGLLENKARRGTFVIKHSDEDVREIMEVRAILETQAFINASEVMTAEDFEQLSNIIDEMKKLDKTDDWNAMFDLDLKFHLFVVHLCNNSRIVKMYDLIQVQIRTFLSELDTYYKQNKELFYKEHEDLFQALQVQDKSLIELSVRRHIYHGANRP</sequence>
<dbReference type="Gene3D" id="1.10.10.10">
    <property type="entry name" value="Winged helix-like DNA-binding domain superfamily/Winged helix DNA-binding domain"/>
    <property type="match status" value="1"/>
</dbReference>
<evidence type="ECO:0000256" key="1">
    <source>
        <dbReference type="ARBA" id="ARBA00023015"/>
    </source>
</evidence>
<dbReference type="InterPro" id="IPR008920">
    <property type="entry name" value="TF_FadR/GntR_C"/>
</dbReference>
<evidence type="ECO:0000259" key="4">
    <source>
        <dbReference type="PROSITE" id="PS50949"/>
    </source>
</evidence>
<reference evidence="5 6" key="1">
    <citation type="submission" date="2022-04" db="EMBL/GenBank/DDBJ databases">
        <title>Gracilibacillus sp. isolated from saltern.</title>
        <authorList>
            <person name="Won M."/>
            <person name="Lee C.-M."/>
            <person name="Woen H.-Y."/>
            <person name="Kwon S.-W."/>
        </authorList>
    </citation>
    <scope>NUCLEOTIDE SEQUENCE [LARGE SCALE GENOMIC DNA]</scope>
    <source>
        <strain evidence="5 6">SSPM10-3</strain>
    </source>
</reference>
<dbReference type="SMART" id="SM00345">
    <property type="entry name" value="HTH_GNTR"/>
    <property type="match status" value="1"/>
</dbReference>
<dbReference type="Gene3D" id="1.20.120.530">
    <property type="entry name" value="GntR ligand-binding domain-like"/>
    <property type="match status" value="1"/>
</dbReference>
<name>A0ABY4GL29_9BACI</name>
<proteinExistence type="predicted"/>
<gene>
    <name evidence="5" type="ORF">MUN87_19835</name>
</gene>
<keyword evidence="2" id="KW-0238">DNA-binding</keyword>
<accession>A0ABY4GL29</accession>
<dbReference type="InterPro" id="IPR036390">
    <property type="entry name" value="WH_DNA-bd_sf"/>
</dbReference>
<keyword evidence="6" id="KW-1185">Reference proteome</keyword>
<evidence type="ECO:0000313" key="5">
    <source>
        <dbReference type="EMBL" id="UOQ84876.1"/>
    </source>
</evidence>
<evidence type="ECO:0000256" key="2">
    <source>
        <dbReference type="ARBA" id="ARBA00023125"/>
    </source>
</evidence>
<dbReference type="PRINTS" id="PR00035">
    <property type="entry name" value="HTHGNTR"/>
</dbReference>
<organism evidence="5 6">
    <name type="scientific">Gracilibacillus salinarum</name>
    <dbReference type="NCBI Taxonomy" id="2932255"/>
    <lineage>
        <taxon>Bacteria</taxon>
        <taxon>Bacillati</taxon>
        <taxon>Bacillota</taxon>
        <taxon>Bacilli</taxon>
        <taxon>Bacillales</taxon>
        <taxon>Bacillaceae</taxon>
        <taxon>Gracilibacillus</taxon>
    </lineage>
</organism>